<dbReference type="Pfam" id="PF01370">
    <property type="entry name" value="Epimerase"/>
    <property type="match status" value="1"/>
</dbReference>
<name>A0A1C4X8F5_9ACTN</name>
<protein>
    <submittedName>
        <fullName evidence="3">Uncharacterized conserved protein YbjT, contains NAD(P)-binding and DUF2867 domains</fullName>
    </submittedName>
</protein>
<dbReference type="Proteomes" id="UP000198797">
    <property type="component" value="Unassembled WGS sequence"/>
</dbReference>
<dbReference type="RefSeq" id="WP_091243369.1">
    <property type="nucleotide sequence ID" value="NZ_FMCU01000004.1"/>
</dbReference>
<dbReference type="OrthoDB" id="3510772at2"/>
<organism evidence="3 4">
    <name type="scientific">Micromonospora matsumotoense</name>
    <dbReference type="NCBI Taxonomy" id="121616"/>
    <lineage>
        <taxon>Bacteria</taxon>
        <taxon>Bacillati</taxon>
        <taxon>Actinomycetota</taxon>
        <taxon>Actinomycetes</taxon>
        <taxon>Micromonosporales</taxon>
        <taxon>Micromonosporaceae</taxon>
        <taxon>Micromonospora</taxon>
    </lineage>
</organism>
<feature type="region of interest" description="Disordered" evidence="1">
    <location>
        <begin position="246"/>
        <end position="285"/>
    </location>
</feature>
<dbReference type="AlphaFoldDB" id="A0A1C4X8F5"/>
<dbReference type="Gene3D" id="3.40.50.720">
    <property type="entry name" value="NAD(P)-binding Rossmann-like Domain"/>
    <property type="match status" value="1"/>
</dbReference>
<keyword evidence="4" id="KW-1185">Reference proteome</keyword>
<dbReference type="InterPro" id="IPR051604">
    <property type="entry name" value="Ergot_Alk_Oxidoreductase"/>
</dbReference>
<dbReference type="STRING" id="121616.GA0070216_104205"/>
<dbReference type="PANTHER" id="PTHR43162:SF1">
    <property type="entry name" value="PRESTALK A DIFFERENTIATION PROTEIN A"/>
    <property type="match status" value="1"/>
</dbReference>
<dbReference type="Gene3D" id="3.90.25.10">
    <property type="entry name" value="UDP-galactose 4-epimerase, domain 1"/>
    <property type="match status" value="1"/>
</dbReference>
<accession>A0A1C4X8F5</accession>
<sequence length="285" mass="30039">MILVTGGTGTTGRLVAATLADAGRPVRVASRRASAGDVRFDWYDPGTHHAAVEGVTGVYLIPPVGEVDPAPVMLPLLELAHTRGVRRAVLLSSSAIEAGTPGLGEVQARLGTLFPEWAVLRPSWFMENFVGDHPHGVSARERGEIISATGDARVGIVDPADIAEVAVRALTDPTSHDTEHLITGPERLSYAEIAAVLTDTGGQPVRHRAVSEAALTAYHEANGLPPDFARFLASLDTAIAAGAEDRTTSTVADVTGRPPRSFRDFCRDRLPGGPRSTPDRAPTPT</sequence>
<feature type="compositionally biased region" description="Basic and acidic residues" evidence="1">
    <location>
        <begin position="261"/>
        <end position="270"/>
    </location>
</feature>
<evidence type="ECO:0000313" key="3">
    <source>
        <dbReference type="EMBL" id="SCF04637.1"/>
    </source>
</evidence>
<proteinExistence type="predicted"/>
<evidence type="ECO:0000313" key="4">
    <source>
        <dbReference type="Proteomes" id="UP000198797"/>
    </source>
</evidence>
<dbReference type="SUPFAM" id="SSF51735">
    <property type="entry name" value="NAD(P)-binding Rossmann-fold domains"/>
    <property type="match status" value="1"/>
</dbReference>
<dbReference type="EMBL" id="FMCU01000004">
    <property type="protein sequence ID" value="SCF04637.1"/>
    <property type="molecule type" value="Genomic_DNA"/>
</dbReference>
<gene>
    <name evidence="3" type="ORF">GA0070216_104205</name>
</gene>
<reference evidence="4" key="1">
    <citation type="submission" date="2016-06" db="EMBL/GenBank/DDBJ databases">
        <authorList>
            <person name="Varghese N."/>
            <person name="Submissions Spin"/>
        </authorList>
    </citation>
    <scope>NUCLEOTIDE SEQUENCE [LARGE SCALE GENOMIC DNA]</scope>
    <source>
        <strain evidence="4">DSM 44100</strain>
    </source>
</reference>
<feature type="domain" description="NAD-dependent epimerase/dehydratase" evidence="2">
    <location>
        <begin position="2"/>
        <end position="96"/>
    </location>
</feature>
<dbReference type="InterPro" id="IPR036291">
    <property type="entry name" value="NAD(P)-bd_dom_sf"/>
</dbReference>
<evidence type="ECO:0000259" key="2">
    <source>
        <dbReference type="Pfam" id="PF01370"/>
    </source>
</evidence>
<dbReference type="PANTHER" id="PTHR43162">
    <property type="match status" value="1"/>
</dbReference>
<evidence type="ECO:0000256" key="1">
    <source>
        <dbReference type="SAM" id="MobiDB-lite"/>
    </source>
</evidence>
<dbReference type="InterPro" id="IPR001509">
    <property type="entry name" value="Epimerase_deHydtase"/>
</dbReference>